<gene>
    <name evidence="1" type="ORF">LTWDN19_01130</name>
</gene>
<organism evidence="1 2">
    <name type="scientific">Latilactobacillus curvatus</name>
    <name type="common">Lactobacillus curvatus</name>
    <dbReference type="NCBI Taxonomy" id="28038"/>
    <lineage>
        <taxon>Bacteria</taxon>
        <taxon>Bacillati</taxon>
        <taxon>Bacillota</taxon>
        <taxon>Bacilli</taxon>
        <taxon>Lactobacillales</taxon>
        <taxon>Lactobacillaceae</taxon>
        <taxon>Latilactobacillus</taxon>
    </lineage>
</organism>
<keyword evidence="2" id="KW-1185">Reference proteome</keyword>
<dbReference type="RefSeq" id="WP_221276581.1">
    <property type="nucleotide sequence ID" value="NZ_AP024685.1"/>
</dbReference>
<sequence length="57" mass="6613">MQVIEIEQLGLFVELEKSTINIEGTEHFGLEFQNEILAGIWFQTLLDLMETLPEFTI</sequence>
<reference evidence="1 2" key="1">
    <citation type="submission" date="2021-05" db="EMBL/GenBank/DDBJ databases">
        <title>Complete Genome Sequence of Latilactobacillus sp. Strain WDN19, a High D-Aspartate-producing Lactic Acid Bacterium Isolated from a Japanese Pickle.</title>
        <authorList>
            <person name="Kajitani K."/>
            <person name="Takahashi S."/>
        </authorList>
    </citation>
    <scope>NUCLEOTIDE SEQUENCE [LARGE SCALE GENOMIC DNA]</scope>
    <source>
        <strain evidence="1 2">WDN19</strain>
    </source>
</reference>
<evidence type="ECO:0000313" key="1">
    <source>
        <dbReference type="EMBL" id="BCX29546.1"/>
    </source>
</evidence>
<evidence type="ECO:0000313" key="2">
    <source>
        <dbReference type="Proteomes" id="UP000825100"/>
    </source>
</evidence>
<accession>A0ABN6GFD1</accession>
<dbReference type="Proteomes" id="UP000825100">
    <property type="component" value="Chromosome"/>
</dbReference>
<name>A0ABN6GFD1_LATCU</name>
<dbReference type="EMBL" id="AP024685">
    <property type="protein sequence ID" value="BCX29546.1"/>
    <property type="molecule type" value="Genomic_DNA"/>
</dbReference>
<protein>
    <submittedName>
        <fullName evidence="1">Uncharacterized protein</fullName>
    </submittedName>
</protein>
<proteinExistence type="predicted"/>